<dbReference type="PANTHER" id="PTHR37625">
    <property type="entry name" value="OUTER MEMBRANE LIPOPROTEIN-RELATED"/>
    <property type="match status" value="1"/>
</dbReference>
<accession>A0A3B0XWV1</accession>
<dbReference type="Gene3D" id="2.60.40.4150">
    <property type="entry name" value="Type VI secretion system, lipoprotein SciN"/>
    <property type="match status" value="1"/>
</dbReference>
<dbReference type="PROSITE" id="PS51257">
    <property type="entry name" value="PROKAR_LIPOPROTEIN"/>
    <property type="match status" value="1"/>
</dbReference>
<proteinExistence type="predicted"/>
<evidence type="ECO:0000313" key="1">
    <source>
        <dbReference type="EMBL" id="VAW69200.1"/>
    </source>
</evidence>
<evidence type="ECO:0008006" key="2">
    <source>
        <dbReference type="Google" id="ProtNLM"/>
    </source>
</evidence>
<sequence>MTMPKNIIRLLHLISYMCMCTFLTACSNSSWSIFPTRINSQILASFDINPDVNNRPSPLVIRIYELQSITAFNDADFFKLYDEEEATLGADLLSREEFELSPGQGREVTRTPNDKARYFAVIAAFRDIDQARWRVSLPLELNSKNTFVVRVNKHSVTINKR</sequence>
<dbReference type="InterPro" id="IPR038706">
    <property type="entry name" value="Type_VI_SciN-like_sf"/>
</dbReference>
<organism evidence="1">
    <name type="scientific">hydrothermal vent metagenome</name>
    <dbReference type="NCBI Taxonomy" id="652676"/>
    <lineage>
        <taxon>unclassified sequences</taxon>
        <taxon>metagenomes</taxon>
        <taxon>ecological metagenomes</taxon>
    </lineage>
</organism>
<gene>
    <name evidence="1" type="ORF">MNBD_GAMMA09-2783</name>
</gene>
<name>A0A3B0XWV1_9ZZZZ</name>
<dbReference type="EMBL" id="UOFI01000148">
    <property type="protein sequence ID" value="VAW69200.1"/>
    <property type="molecule type" value="Genomic_DNA"/>
</dbReference>
<dbReference type="Pfam" id="PF12790">
    <property type="entry name" value="T6SS-SciN"/>
    <property type="match status" value="1"/>
</dbReference>
<reference evidence="1" key="1">
    <citation type="submission" date="2018-06" db="EMBL/GenBank/DDBJ databases">
        <authorList>
            <person name="Zhirakovskaya E."/>
        </authorList>
    </citation>
    <scope>NUCLEOTIDE SEQUENCE</scope>
</reference>
<dbReference type="InterPro" id="IPR017734">
    <property type="entry name" value="T6SS_SciN"/>
</dbReference>
<dbReference type="NCBIfam" id="TIGR03352">
    <property type="entry name" value="VI_chp_3"/>
    <property type="match status" value="1"/>
</dbReference>
<dbReference type="PANTHER" id="PTHR37625:SF4">
    <property type="entry name" value="OUTER MEMBRANE LIPOPROTEIN"/>
    <property type="match status" value="1"/>
</dbReference>
<protein>
    <recommendedName>
        <fullName evidence="2">Type VI secretion lipoprotein/VasD</fullName>
    </recommendedName>
</protein>
<dbReference type="AlphaFoldDB" id="A0A3B0XWV1"/>